<feature type="region of interest" description="Disordered" evidence="1">
    <location>
        <begin position="139"/>
        <end position="256"/>
    </location>
</feature>
<feature type="compositionally biased region" description="Basic and acidic residues" evidence="1">
    <location>
        <begin position="157"/>
        <end position="175"/>
    </location>
</feature>
<evidence type="ECO:0000313" key="3">
    <source>
        <dbReference type="EMBL" id="KAF2738863.1"/>
    </source>
</evidence>
<dbReference type="EMBL" id="ML996107">
    <property type="protein sequence ID" value="KAF2738863.1"/>
    <property type="molecule type" value="Genomic_DNA"/>
</dbReference>
<reference evidence="3" key="1">
    <citation type="journal article" date="2020" name="Stud. Mycol.">
        <title>101 Dothideomycetes genomes: a test case for predicting lifestyles and emergence of pathogens.</title>
        <authorList>
            <person name="Haridas S."/>
            <person name="Albert R."/>
            <person name="Binder M."/>
            <person name="Bloem J."/>
            <person name="Labutti K."/>
            <person name="Salamov A."/>
            <person name="Andreopoulos B."/>
            <person name="Baker S."/>
            <person name="Barry K."/>
            <person name="Bills G."/>
            <person name="Bluhm B."/>
            <person name="Cannon C."/>
            <person name="Castanera R."/>
            <person name="Culley D."/>
            <person name="Daum C."/>
            <person name="Ezra D."/>
            <person name="Gonzalez J."/>
            <person name="Henrissat B."/>
            <person name="Kuo A."/>
            <person name="Liang C."/>
            <person name="Lipzen A."/>
            <person name="Lutzoni F."/>
            <person name="Magnuson J."/>
            <person name="Mondo S."/>
            <person name="Nolan M."/>
            <person name="Ohm R."/>
            <person name="Pangilinan J."/>
            <person name="Park H.-J."/>
            <person name="Ramirez L."/>
            <person name="Alfaro M."/>
            <person name="Sun H."/>
            <person name="Tritt A."/>
            <person name="Yoshinaga Y."/>
            <person name="Zwiers L.-H."/>
            <person name="Turgeon B."/>
            <person name="Goodwin S."/>
            <person name="Spatafora J."/>
            <person name="Crous P."/>
            <person name="Grigoriev I."/>
        </authorList>
    </citation>
    <scope>NUCLEOTIDE SEQUENCE</scope>
    <source>
        <strain evidence="3">CBS 125425</strain>
    </source>
</reference>
<feature type="region of interest" description="Disordered" evidence="1">
    <location>
        <begin position="1113"/>
        <end position="1132"/>
    </location>
</feature>
<feature type="region of interest" description="Disordered" evidence="1">
    <location>
        <begin position="1139"/>
        <end position="1180"/>
    </location>
</feature>
<feature type="compositionally biased region" description="Acidic residues" evidence="1">
    <location>
        <begin position="1055"/>
        <end position="1065"/>
    </location>
</feature>
<feature type="compositionally biased region" description="Polar residues" evidence="1">
    <location>
        <begin position="200"/>
        <end position="211"/>
    </location>
</feature>
<dbReference type="Proteomes" id="UP000799444">
    <property type="component" value="Unassembled WGS sequence"/>
</dbReference>
<feature type="region of interest" description="Disordered" evidence="1">
    <location>
        <begin position="928"/>
        <end position="971"/>
    </location>
</feature>
<name>A0A9P4R8Q4_9PLEO</name>
<dbReference type="Pfam" id="PF08457">
    <property type="entry name" value="Sfi1"/>
    <property type="match status" value="1"/>
</dbReference>
<feature type="compositionally biased region" description="Basic and acidic residues" evidence="1">
    <location>
        <begin position="1094"/>
        <end position="1107"/>
    </location>
</feature>
<dbReference type="OrthoDB" id="5215300at2759"/>
<keyword evidence="4" id="KW-1185">Reference proteome</keyword>
<evidence type="ECO:0000313" key="4">
    <source>
        <dbReference type="Proteomes" id="UP000799444"/>
    </source>
</evidence>
<evidence type="ECO:0000259" key="2">
    <source>
        <dbReference type="Pfam" id="PF08457"/>
    </source>
</evidence>
<proteinExistence type="predicted"/>
<gene>
    <name evidence="3" type="ORF">EJ04DRAFT_485854</name>
</gene>
<accession>A0A9P4R8Q4</accession>
<protein>
    <submittedName>
        <fullName evidence="3">Sfi1-domain-containing protein</fullName>
    </submittedName>
</protein>
<feature type="compositionally biased region" description="Polar residues" evidence="1">
    <location>
        <begin position="221"/>
        <end position="242"/>
    </location>
</feature>
<evidence type="ECO:0000256" key="1">
    <source>
        <dbReference type="SAM" id="MobiDB-lite"/>
    </source>
</evidence>
<sequence length="1180" mass="135821">MPPSMSAHDDDALPLSNEDIETLYEIVRHAQTLPGPPFHSLFQAYDTILAQKRINPDNDQIYLRFLFRMQDRANGTTGGLLESFQRVLADLDIQVEIDPEGEGIEEVTRDVTAPPVQRDTGHTQAAGLGAQRHITRTGSFDSFFDGTADKVPGPDALSERSGKRRGSHGEFEQRRDKRRSRSQTEARADLLGRLPIRSRVNGNYNQRTLSDNLPIRARRNGSVSSLGSDRINYTRNSATTQPRDYDGDESEQTDSFERSQIQIPGVNAPIPGSHLAPVQQYVPADMQQRPSDTQMLDEADVFEDTRIKATARKCWKTWLDRTREATDSREEMQVRAYAFDRRILLKASLDSWQIAYQNRRQAQETERFFERLETRAGKARNLFLLTKAFTHWAKSAEDEVLRTSVAKRHMIRTKYFNAWRDITAVNELKIQHFVLGKFLAKWRFRTAAIREKAYLAVTLYTENLVFKVYWRWFWTFCERRAPVWSENRLKKTIVERWVEIVGVLRERERWAENRRNRDLLHTAFVGLMEKLTRTRNSHTRADDFRRRSLLSTAFHSIRRKVTYSPLMAGFKQGVDTRVLGTTLQIWHRNAHLSRQASSVDRMRVLRNAWTAWNDRLRMQALAVQINDRVLIESLYRWALASRVSLFKRVHDRTLKETLFSTWVQRSRERQANLEDAERRFARFKRAQMLRGAMQRIEQAVVERRGLEYLARSVYEPKVKQAIFGTLLQRHRHLQQLNTWAGDARFYVLTTHTIKQWQDATGHARRSRRREAYVHVRRTVKMNLVRRTFILWRDRAAQLAHQNQQAVELDENRALRASTVVFGHWKNRTASINTMEVEATQSRKTNLSSTTLSLWHERSEFLRAMDNQANALRQESTEIAASSSLKKLGWRLWTVQRQEETALALHQRNFHKHIRAMLRFWFDQAAERAARRPISPTPSSRRLRRDDDDNDGSDGHDGNDGEKENNPEQETGDAFEELGDVTRRLESWTAFDPSGLGLTPPTNLDLSFSALPSRNQPFPPSSRQPSATSQHPKLPHRPHTQPPTLFSSRPPPIPETEAEDDDDDLGDMWTSTPMPPLAKPGYLKTPSKRSVARAKRPELPTSPEKRTAILDRSGLGAGAMSAPPAPGGRGVATQGVTSFERRLRDGGFGRSMVRGGARGFGRSTRDSAKGKGKVGFSDVYE</sequence>
<feature type="region of interest" description="Disordered" evidence="1">
    <location>
        <begin position="991"/>
        <end position="1107"/>
    </location>
</feature>
<organism evidence="3 4">
    <name type="scientific">Polyplosphaeria fusca</name>
    <dbReference type="NCBI Taxonomy" id="682080"/>
    <lineage>
        <taxon>Eukaryota</taxon>
        <taxon>Fungi</taxon>
        <taxon>Dikarya</taxon>
        <taxon>Ascomycota</taxon>
        <taxon>Pezizomycotina</taxon>
        <taxon>Dothideomycetes</taxon>
        <taxon>Pleosporomycetidae</taxon>
        <taxon>Pleosporales</taxon>
        <taxon>Tetraplosphaeriaceae</taxon>
        <taxon>Polyplosphaeria</taxon>
    </lineage>
</organism>
<feature type="compositionally biased region" description="Basic and acidic residues" evidence="1">
    <location>
        <begin position="952"/>
        <end position="965"/>
    </location>
</feature>
<dbReference type="AlphaFoldDB" id="A0A9P4R8Q4"/>
<comment type="caution">
    <text evidence="3">The sequence shown here is derived from an EMBL/GenBank/DDBJ whole genome shotgun (WGS) entry which is preliminary data.</text>
</comment>
<dbReference type="InterPro" id="IPR013665">
    <property type="entry name" value="Sfi1_dom"/>
</dbReference>
<feature type="compositionally biased region" description="Polar residues" evidence="1">
    <location>
        <begin position="999"/>
        <end position="1015"/>
    </location>
</feature>
<feature type="domain" description="Sfi1 spindle body" evidence="2">
    <location>
        <begin position="357"/>
        <end position="924"/>
    </location>
</feature>